<feature type="signal peptide" evidence="1">
    <location>
        <begin position="1"/>
        <end position="20"/>
    </location>
</feature>
<proteinExistence type="predicted"/>
<keyword evidence="1" id="KW-0732">Signal</keyword>
<comment type="caution">
    <text evidence="2">The sequence shown here is derived from an EMBL/GenBank/DDBJ whole genome shotgun (WGS) entry which is preliminary data.</text>
</comment>
<feature type="chain" id="PRO_5020604153" evidence="1">
    <location>
        <begin position="21"/>
        <end position="199"/>
    </location>
</feature>
<dbReference type="AlphaFoldDB" id="A0A4Q9BG88"/>
<evidence type="ECO:0000256" key="1">
    <source>
        <dbReference type="SAM" id="SignalP"/>
    </source>
</evidence>
<evidence type="ECO:0000313" key="3">
    <source>
        <dbReference type="Proteomes" id="UP000293583"/>
    </source>
</evidence>
<gene>
    <name evidence="2" type="ORF">EWU20_01570</name>
</gene>
<dbReference type="Proteomes" id="UP000293583">
    <property type="component" value="Unassembled WGS sequence"/>
</dbReference>
<evidence type="ECO:0000313" key="2">
    <source>
        <dbReference type="EMBL" id="TBH75290.1"/>
    </source>
</evidence>
<keyword evidence="3" id="KW-1185">Reference proteome</keyword>
<sequence>MGYKKYLLLLLICLSFSTLAQTGIGTTNPNASAKLEIAATDKGFLPPRIALTASNVFAPIAGTSSAAAGLLIYNTATAGTAPNNVIPGYYYWNGTAWTQISNGLILDASKTASFQVAAADNNKLFLISSSTAVTVTIPTGLPVGFSCQFIQTGAGVITLLGSSVTLNSANGLTSRAQNSAVGLVMSSSAAGYVFGDTMN</sequence>
<reference evidence="2 3" key="1">
    <citation type="submission" date="2019-02" db="EMBL/GenBank/DDBJ databases">
        <title>Genome of a new Bacteroidetes strain.</title>
        <authorList>
            <person name="Pitt A."/>
        </authorList>
    </citation>
    <scope>NUCLEOTIDE SEQUENCE [LARGE SCALE GENOMIC DNA]</scope>
    <source>
        <strain evidence="2 3">103A-SOEBACH</strain>
    </source>
</reference>
<accession>A0A4Q9BG88</accession>
<organism evidence="2 3">
    <name type="scientific">Aquirufa antheringensis</name>
    <dbReference type="NCBI Taxonomy" id="2516559"/>
    <lineage>
        <taxon>Bacteria</taxon>
        <taxon>Pseudomonadati</taxon>
        <taxon>Bacteroidota</taxon>
        <taxon>Cytophagia</taxon>
        <taxon>Cytophagales</taxon>
        <taxon>Flectobacillaceae</taxon>
        <taxon>Aquirufa</taxon>
    </lineage>
</organism>
<protein>
    <submittedName>
        <fullName evidence="2">Uncharacterized protein</fullName>
    </submittedName>
</protein>
<dbReference type="EMBL" id="SEWY01000001">
    <property type="protein sequence ID" value="TBH75290.1"/>
    <property type="molecule type" value="Genomic_DNA"/>
</dbReference>
<name>A0A4Q9BG88_9BACT</name>